<evidence type="ECO:0000256" key="2">
    <source>
        <dbReference type="RuleBase" id="RU000363"/>
    </source>
</evidence>
<comment type="caution">
    <text evidence="3">The sequence shown here is derived from an EMBL/GenBank/DDBJ whole genome shotgun (WGS) entry which is preliminary data.</text>
</comment>
<dbReference type="SUPFAM" id="SSF51735">
    <property type="entry name" value="NAD(P)-binding Rossmann-fold domains"/>
    <property type="match status" value="1"/>
</dbReference>
<dbReference type="Gene3D" id="3.40.50.720">
    <property type="entry name" value="NAD(P)-binding Rossmann-like Domain"/>
    <property type="match status" value="1"/>
</dbReference>
<protein>
    <submittedName>
        <fullName evidence="3">SDR family oxidoreductase</fullName>
    </submittedName>
</protein>
<keyword evidence="4" id="KW-1185">Reference proteome</keyword>
<comment type="similarity">
    <text evidence="1 2">Belongs to the short-chain dehydrogenases/reductases (SDR) family.</text>
</comment>
<organism evidence="3 4">
    <name type="scientific">Paraburkholderia antibiotica</name>
    <dbReference type="NCBI Taxonomy" id="2728839"/>
    <lineage>
        <taxon>Bacteria</taxon>
        <taxon>Pseudomonadati</taxon>
        <taxon>Pseudomonadota</taxon>
        <taxon>Betaproteobacteria</taxon>
        <taxon>Burkholderiales</taxon>
        <taxon>Burkholderiaceae</taxon>
        <taxon>Paraburkholderia</taxon>
    </lineage>
</organism>
<sequence length="258" mass="27660">MDLGLKNQHAVVCGASKGLGYACAEALAREGARVTLIARNETELIAAGQQLRERSGVQVDVIAADVSTEAGRALIAGQAKNVDILINNAGGPPPGQYAEWSHEDWIAALEANMLSGIFLIKAFLPAMLEQRHGRIVNITSVTVKQPQALLGLSTAARLGLTGYVATVAREVIDRGVTINNLLPGYFLTDRLRSMFEKWDSQAGENTPVSEQKRQTIPAQRFGTPSEFGDVCAFLCSRNAGYMTAQNILLDGGLYPGTF</sequence>
<dbReference type="Proteomes" id="UP000583127">
    <property type="component" value="Unassembled WGS sequence"/>
</dbReference>
<accession>A0A7X9ZYZ8</accession>
<dbReference type="AlphaFoldDB" id="A0A7X9ZYZ8"/>
<dbReference type="RefSeq" id="WP_169498105.1">
    <property type="nucleotide sequence ID" value="NZ_JABBFZ010000006.1"/>
</dbReference>
<dbReference type="PRINTS" id="PR00080">
    <property type="entry name" value="SDRFAMILY"/>
</dbReference>
<evidence type="ECO:0000313" key="3">
    <source>
        <dbReference type="EMBL" id="NML31853.1"/>
    </source>
</evidence>
<dbReference type="InterPro" id="IPR036291">
    <property type="entry name" value="NAD(P)-bd_dom_sf"/>
</dbReference>
<dbReference type="Pfam" id="PF00106">
    <property type="entry name" value="adh_short"/>
    <property type="match status" value="1"/>
</dbReference>
<dbReference type="PANTHER" id="PTHR42879">
    <property type="entry name" value="3-OXOACYL-(ACYL-CARRIER-PROTEIN) REDUCTASE"/>
    <property type="match status" value="1"/>
</dbReference>
<dbReference type="EMBL" id="JABBFZ010000006">
    <property type="protein sequence ID" value="NML31853.1"/>
    <property type="molecule type" value="Genomic_DNA"/>
</dbReference>
<gene>
    <name evidence="3" type="ORF">HHL14_13525</name>
</gene>
<evidence type="ECO:0000313" key="4">
    <source>
        <dbReference type="Proteomes" id="UP000583127"/>
    </source>
</evidence>
<name>A0A7X9ZYZ8_9BURK</name>
<proteinExistence type="inferred from homology"/>
<reference evidence="3 4" key="1">
    <citation type="submission" date="2020-04" db="EMBL/GenBank/DDBJ databases">
        <title>Paraburkholderia sp. G-4-1-8 isolated from soil.</title>
        <authorList>
            <person name="Dahal R.H."/>
        </authorList>
    </citation>
    <scope>NUCLEOTIDE SEQUENCE [LARGE SCALE GENOMIC DNA]</scope>
    <source>
        <strain evidence="3 4">G-4-1-8</strain>
    </source>
</reference>
<dbReference type="CDD" id="cd05344">
    <property type="entry name" value="BKR_like_SDR_like"/>
    <property type="match status" value="1"/>
</dbReference>
<evidence type="ECO:0000256" key="1">
    <source>
        <dbReference type="ARBA" id="ARBA00006484"/>
    </source>
</evidence>
<dbReference type="InterPro" id="IPR002347">
    <property type="entry name" value="SDR_fam"/>
</dbReference>
<dbReference type="PANTHER" id="PTHR42879:SF6">
    <property type="entry name" value="NADPH-DEPENDENT REDUCTASE BACG"/>
    <property type="match status" value="1"/>
</dbReference>
<dbReference type="InterPro" id="IPR050259">
    <property type="entry name" value="SDR"/>
</dbReference>
<dbReference type="PRINTS" id="PR00081">
    <property type="entry name" value="GDHRDH"/>
</dbReference>